<reference evidence="3" key="1">
    <citation type="journal article" date="2015" name="Proc. Natl. Acad. Sci. U.S.A.">
        <title>Networks of energetic and metabolic interactions define dynamics in microbial communities.</title>
        <authorList>
            <person name="Embree M."/>
            <person name="Liu J.K."/>
            <person name="Al-Bassam M.M."/>
            <person name="Zengler K."/>
        </authorList>
    </citation>
    <scope>NUCLEOTIDE SEQUENCE</scope>
</reference>
<dbReference type="SUPFAM" id="SSF52540">
    <property type="entry name" value="P-loop containing nucleoside triphosphate hydrolases"/>
    <property type="match status" value="1"/>
</dbReference>
<evidence type="ECO:0000256" key="1">
    <source>
        <dbReference type="ARBA" id="ARBA00006611"/>
    </source>
</evidence>
<dbReference type="InterPro" id="IPR006321">
    <property type="entry name" value="PilT/PilU"/>
</dbReference>
<dbReference type="AlphaFoldDB" id="A0A0W8FS77"/>
<dbReference type="InterPro" id="IPR027417">
    <property type="entry name" value="P-loop_NTPase"/>
</dbReference>
<sequence length="410" mass="46161">MKRFESIINTAIKESMSDIHITGEHPVVTRKFGDIQFHGSLKWTHQEIDDLTRKLLTPLQLESLRQKKSVDVSLSVSNARLRINVFTTMRGISIAIRLLPGHIPTIDELNLHPSLHDIAKFKSGLVLICGGTGEGKTTTIAAIINDINKLRKSHIVTLEDPIEFRLPSKKSFIEQREIGAHTPSFEQGLLDVLREDADVIVVGELREGETMRLALNAAESGHLVIATMHAANPEEAIYRMCNAVPVEAQTEVRNQLASTLVWITVQQLVFLEKAGQRVPVLDIIHGTSPIKNTIRDNKLHQINNIVETSKDDGMFTSERYLTYYLKNRSNFSPYGNIFRPTEELSQSNYYQSPLTEAPYMKHAAKQPMKTASQPIIAVSEYSEETEESILNINDNISLHRLVEKLNKKGK</sequence>
<protein>
    <submittedName>
        <fullName evidence="3">Twitching motility protein pilt</fullName>
    </submittedName>
</protein>
<dbReference type="GO" id="GO:0016887">
    <property type="term" value="F:ATP hydrolysis activity"/>
    <property type="evidence" value="ECO:0007669"/>
    <property type="project" value="InterPro"/>
</dbReference>
<evidence type="ECO:0000313" key="3">
    <source>
        <dbReference type="EMBL" id="KUG23171.1"/>
    </source>
</evidence>
<dbReference type="InterPro" id="IPR001482">
    <property type="entry name" value="T2SS/T4SS_dom"/>
</dbReference>
<organism evidence="3">
    <name type="scientific">hydrocarbon metagenome</name>
    <dbReference type="NCBI Taxonomy" id="938273"/>
    <lineage>
        <taxon>unclassified sequences</taxon>
        <taxon>metagenomes</taxon>
        <taxon>ecological metagenomes</taxon>
    </lineage>
</organism>
<evidence type="ECO:0000259" key="2">
    <source>
        <dbReference type="SMART" id="SM00382"/>
    </source>
</evidence>
<gene>
    <name evidence="3" type="ORF">ASZ90_007043</name>
</gene>
<dbReference type="NCBIfam" id="TIGR01420">
    <property type="entry name" value="pilT_fam"/>
    <property type="match status" value="1"/>
</dbReference>
<dbReference type="Gene3D" id="3.30.450.90">
    <property type="match status" value="1"/>
</dbReference>
<comment type="caution">
    <text evidence="3">The sequence shown here is derived from an EMBL/GenBank/DDBJ whole genome shotgun (WGS) entry which is preliminary data.</text>
</comment>
<dbReference type="SMART" id="SM00382">
    <property type="entry name" value="AAA"/>
    <property type="match status" value="1"/>
</dbReference>
<name>A0A0W8FS77_9ZZZZ</name>
<dbReference type="InterPro" id="IPR050921">
    <property type="entry name" value="T4SS_GSP_E_ATPase"/>
</dbReference>
<dbReference type="Pfam" id="PF00437">
    <property type="entry name" value="T2SSE"/>
    <property type="match status" value="1"/>
</dbReference>
<feature type="domain" description="AAA+ ATPase" evidence="2">
    <location>
        <begin position="122"/>
        <end position="250"/>
    </location>
</feature>
<dbReference type="PANTHER" id="PTHR30486:SF16">
    <property type="entry name" value="TWITCHING MOTILITY PROTEIN PILT"/>
    <property type="match status" value="1"/>
</dbReference>
<dbReference type="Gene3D" id="3.40.50.300">
    <property type="entry name" value="P-loop containing nucleotide triphosphate hydrolases"/>
    <property type="match status" value="1"/>
</dbReference>
<dbReference type="PANTHER" id="PTHR30486">
    <property type="entry name" value="TWITCHING MOTILITY PROTEIN PILT"/>
    <property type="match status" value="1"/>
</dbReference>
<proteinExistence type="inferred from homology"/>
<accession>A0A0W8FS77</accession>
<dbReference type="EMBL" id="LNQE01000918">
    <property type="protein sequence ID" value="KUG23171.1"/>
    <property type="molecule type" value="Genomic_DNA"/>
</dbReference>
<comment type="similarity">
    <text evidence="1">Belongs to the GSP E family.</text>
</comment>
<dbReference type="GO" id="GO:0005524">
    <property type="term" value="F:ATP binding"/>
    <property type="evidence" value="ECO:0007669"/>
    <property type="project" value="InterPro"/>
</dbReference>
<dbReference type="InterPro" id="IPR003593">
    <property type="entry name" value="AAA+_ATPase"/>
</dbReference>